<name>A0A1V1NUT7_9BACT</name>
<dbReference type="Proteomes" id="UP000189670">
    <property type="component" value="Unassembled WGS sequence"/>
</dbReference>
<evidence type="ECO:0000313" key="1">
    <source>
        <dbReference type="EMBL" id="ETR66328.1"/>
    </source>
</evidence>
<gene>
    <name evidence="1" type="ORF">OMM_05707</name>
</gene>
<comment type="caution">
    <text evidence="1">The sequence shown here is derived from an EMBL/GenBank/DDBJ whole genome shotgun (WGS) entry which is preliminary data.</text>
</comment>
<protein>
    <submittedName>
        <fullName evidence="1">Uncharacterized protein</fullName>
    </submittedName>
</protein>
<reference evidence="2" key="1">
    <citation type="submission" date="2012-11" db="EMBL/GenBank/DDBJ databases">
        <authorList>
            <person name="Lucero-Rivera Y.E."/>
            <person name="Tovar-Ramirez D."/>
        </authorList>
    </citation>
    <scope>NUCLEOTIDE SEQUENCE [LARGE SCALE GENOMIC DNA]</scope>
    <source>
        <strain evidence="2">Araruama</strain>
    </source>
</reference>
<proteinExistence type="predicted"/>
<evidence type="ECO:0000313" key="2">
    <source>
        <dbReference type="Proteomes" id="UP000189670"/>
    </source>
</evidence>
<dbReference type="AlphaFoldDB" id="A0A1V1NUT7"/>
<sequence>MVLSCRNVLSNFRCIAYIKDLMPEPLSVLYENPNQSKRAYHILGQKQGKLCIETWNPTKTSCENYEWFISGVPVLWDDIDPQDLYKKIVTEAADHSHVWGLPRGNHPDATDKSRNLWQEIQNIFQVNVHESRDIAYTAIEDCIKNHTMKRETNYLHNILGLDNQGNLCQLVETGKLEDLGQKLAKRNVKRALCVDNSGSITIQFYKKGFPGEACQLAAAPNQRPPGTAYLVVVLPDAGFGSL</sequence>
<dbReference type="EMBL" id="ATBP01002059">
    <property type="protein sequence ID" value="ETR66328.1"/>
    <property type="molecule type" value="Genomic_DNA"/>
</dbReference>
<accession>A0A1V1NUT7</accession>
<organism evidence="1 2">
    <name type="scientific">Candidatus Magnetoglobus multicellularis str. Araruama</name>
    <dbReference type="NCBI Taxonomy" id="890399"/>
    <lineage>
        <taxon>Bacteria</taxon>
        <taxon>Pseudomonadati</taxon>
        <taxon>Thermodesulfobacteriota</taxon>
        <taxon>Desulfobacteria</taxon>
        <taxon>Desulfobacterales</taxon>
        <taxon>Desulfobacteraceae</taxon>
        <taxon>Candidatus Magnetoglobus</taxon>
    </lineage>
</organism>